<proteinExistence type="predicted"/>
<organism evidence="2 3">
    <name type="scientific">Massilia aurea</name>
    <dbReference type="NCBI Taxonomy" id="373040"/>
    <lineage>
        <taxon>Bacteria</taxon>
        <taxon>Pseudomonadati</taxon>
        <taxon>Pseudomonadota</taxon>
        <taxon>Betaproteobacteria</taxon>
        <taxon>Burkholderiales</taxon>
        <taxon>Oxalobacteraceae</taxon>
        <taxon>Telluria group</taxon>
        <taxon>Massilia</taxon>
    </lineage>
</organism>
<dbReference type="Proteomes" id="UP000540787">
    <property type="component" value="Unassembled WGS sequence"/>
</dbReference>
<dbReference type="RefSeq" id="WP_183552386.1">
    <property type="nucleotide sequence ID" value="NZ_JACHBX010000001.1"/>
</dbReference>
<evidence type="ECO:0000256" key="1">
    <source>
        <dbReference type="SAM" id="Phobius"/>
    </source>
</evidence>
<feature type="transmembrane region" description="Helical" evidence="1">
    <location>
        <begin position="23"/>
        <end position="41"/>
    </location>
</feature>
<keyword evidence="3" id="KW-1185">Reference proteome</keyword>
<keyword evidence="1" id="KW-1133">Transmembrane helix</keyword>
<keyword evidence="1" id="KW-0472">Membrane</keyword>
<evidence type="ECO:0000313" key="3">
    <source>
        <dbReference type="Proteomes" id="UP000540787"/>
    </source>
</evidence>
<protein>
    <submittedName>
        <fullName evidence="2">Uncharacterized protein</fullName>
    </submittedName>
</protein>
<comment type="caution">
    <text evidence="2">The sequence shown here is derived from an EMBL/GenBank/DDBJ whole genome shotgun (WGS) entry which is preliminary data.</text>
</comment>
<reference evidence="2 3" key="1">
    <citation type="submission" date="2020-08" db="EMBL/GenBank/DDBJ databases">
        <title>The Agave Microbiome: Exploring the role of microbial communities in plant adaptations to desert environments.</title>
        <authorList>
            <person name="Partida-Martinez L.P."/>
        </authorList>
    </citation>
    <scope>NUCLEOTIDE SEQUENCE [LARGE SCALE GENOMIC DNA]</scope>
    <source>
        <strain evidence="2 3">AT3.2</strain>
    </source>
</reference>
<feature type="transmembrane region" description="Helical" evidence="1">
    <location>
        <begin position="47"/>
        <end position="66"/>
    </location>
</feature>
<gene>
    <name evidence="2" type="ORF">HD842_001267</name>
</gene>
<evidence type="ECO:0000313" key="2">
    <source>
        <dbReference type="EMBL" id="MBB6133156.1"/>
    </source>
</evidence>
<keyword evidence="1" id="KW-0812">Transmembrane</keyword>
<name>A0A7W9WYG6_9BURK</name>
<sequence length="83" mass="9289">MTLDGTTTCPTCRTTLRIKRKPTNYLLIAYMCLRAILGSVLPGGYNVGIHFELSVMIALFVIQFLLMEYEVVTLGTLQECSKI</sequence>
<dbReference type="EMBL" id="JACHBX010000001">
    <property type="protein sequence ID" value="MBB6133156.1"/>
    <property type="molecule type" value="Genomic_DNA"/>
</dbReference>
<dbReference type="AlphaFoldDB" id="A0A7W9WYG6"/>
<accession>A0A7W9WYG6</accession>